<accession>A0AC61YA50</accession>
<keyword evidence="2" id="KW-1185">Reference proteome</keyword>
<reference evidence="1" key="1">
    <citation type="submission" date="2019-09" db="EMBL/GenBank/DDBJ databases">
        <authorList>
            <person name="Rodrigo-Torres L."/>
            <person name="Arahal R. D."/>
            <person name="Lucena T."/>
        </authorList>
    </citation>
    <scope>NUCLEOTIDE SEQUENCE</scope>
    <source>
        <strain evidence="1">ISS653</strain>
    </source>
</reference>
<evidence type="ECO:0000313" key="1">
    <source>
        <dbReference type="EMBL" id="VVV01200.1"/>
    </source>
</evidence>
<dbReference type="EMBL" id="CABVMM010000009">
    <property type="protein sequence ID" value="VVV01200.1"/>
    <property type="molecule type" value="Genomic_DNA"/>
</dbReference>
<proteinExistence type="predicted"/>
<name>A0AC61YA50_9FLAO</name>
<gene>
    <name evidence="1" type="ORF">FVB9532_02485</name>
</gene>
<comment type="caution">
    <text evidence="1">The sequence shown here is derived from an EMBL/GenBank/DDBJ whole genome shotgun (WGS) entry which is preliminary data.</text>
</comment>
<dbReference type="Proteomes" id="UP000356253">
    <property type="component" value="Unassembled WGS sequence"/>
</dbReference>
<evidence type="ECO:0000313" key="2">
    <source>
        <dbReference type="Proteomes" id="UP000356253"/>
    </source>
</evidence>
<sequence length="366" mass="43051">MRINYYFLVLSAIFLISCSDDEGYSEISDEYPPGETPKEEMVSFDLEAVPYSKLSDYNFYDGELKAMEPVSTVLPYELITPLFTDYAKKKRFIWMPATEKALFVADKEIFNFPNSTVLIKNFYYEKVLPENEQKIIETRLLFKRNGNWEFADYVWNDEQTEAYLDLEGSYVALEWEENGEIKSTDYRIPSENECVTCHKTNEMPIPIGPKPQNLNRLYNYTDGEQHQLQKWVDKGFLESFPKEIVTVKDWTDESQPLEQRVRSYFDINCAHCHSENAHCSYRSLRLAYSESESLEHMGVCIEPEEYIAPGLLYIIMGNNKERSNMYYRLNSEDEASRMPLLGRTIVHREYVELLEEWINSLENNCQ</sequence>
<protein>
    <submittedName>
        <fullName evidence="1">Uncharacterized protein</fullName>
    </submittedName>
</protein>
<organism evidence="1 2">
    <name type="scientific">Mesonia oceanica</name>
    <dbReference type="NCBI Taxonomy" id="2687242"/>
    <lineage>
        <taxon>Bacteria</taxon>
        <taxon>Pseudomonadati</taxon>
        <taxon>Bacteroidota</taxon>
        <taxon>Flavobacteriia</taxon>
        <taxon>Flavobacteriales</taxon>
        <taxon>Flavobacteriaceae</taxon>
        <taxon>Mesonia</taxon>
    </lineage>
</organism>